<dbReference type="GO" id="GO:0004357">
    <property type="term" value="F:glutamate-cysteine ligase activity"/>
    <property type="evidence" value="ECO:0007669"/>
    <property type="project" value="InterPro"/>
</dbReference>
<dbReference type="PANTHER" id="PTHR38761">
    <property type="entry name" value="GLUTAMATE--CYSTEINE LIGASE"/>
    <property type="match status" value="1"/>
</dbReference>
<name>A0A4S2EFK3_9LACO</name>
<comment type="caution">
    <text evidence="1">The sequence shown here is derived from an EMBL/GenBank/DDBJ whole genome shotgun (WGS) entry which is preliminary data.</text>
</comment>
<dbReference type="InterPro" id="IPR014746">
    <property type="entry name" value="Gln_synth/guanido_kin_cat_dom"/>
</dbReference>
<dbReference type="SUPFAM" id="SSF55931">
    <property type="entry name" value="Glutamine synthetase/guanido kinase"/>
    <property type="match status" value="1"/>
</dbReference>
<organism evidence="1 2">
    <name type="scientific">Ligilactobacillus murinus</name>
    <dbReference type="NCBI Taxonomy" id="1622"/>
    <lineage>
        <taxon>Bacteria</taxon>
        <taxon>Bacillati</taxon>
        <taxon>Bacillota</taxon>
        <taxon>Bacilli</taxon>
        <taxon>Lactobacillales</taxon>
        <taxon>Lactobacillaceae</taxon>
        <taxon>Ligilactobacillus</taxon>
    </lineage>
</organism>
<dbReference type="InterPro" id="IPR006334">
    <property type="entry name" value="Glut_cys_ligase"/>
</dbReference>
<dbReference type="GO" id="GO:0006750">
    <property type="term" value="P:glutathione biosynthetic process"/>
    <property type="evidence" value="ECO:0007669"/>
    <property type="project" value="UniProtKB-UniPathway"/>
</dbReference>
<proteinExistence type="predicted"/>
<dbReference type="GO" id="GO:0046872">
    <property type="term" value="F:metal ion binding"/>
    <property type="evidence" value="ECO:0007669"/>
    <property type="project" value="TreeGrafter"/>
</dbReference>
<dbReference type="Gene3D" id="3.30.590.20">
    <property type="match status" value="1"/>
</dbReference>
<dbReference type="AlphaFoldDB" id="A0A4S2EFK3"/>
<gene>
    <name evidence="1" type="ORF">E5340_10325</name>
</gene>
<accession>A0A4S2EFK3</accession>
<sequence length="273" mass="31211">MKSFVSYRWLLTYLFGASPIAEENYFKKGDKLIHPVRSLRQSKKYGFGSNFTPDYTDVESYFARIKRAVVKKEIYTAAQFHGPVRFKGDNVENLATDGIKHLKLRMLDLDPTSYVGIRTGTLRFIRLLASYFIMSPALNKSEVSEALAVADKRNEIVALEDPTKKSQLSEAAIALIEHLKVYVDLIQAGPEYQELIEDMEYRVKIPMNTPSARLVRHIKDDSLTHYALKRAKAYQKSALLALHPFRDFEDNASLTADELKAKIFRGNWGPDNR</sequence>
<dbReference type="PANTHER" id="PTHR38761:SF1">
    <property type="entry name" value="GLUTAMATE--CYSTEINE LIGASE"/>
    <property type="match status" value="1"/>
</dbReference>
<evidence type="ECO:0000313" key="1">
    <source>
        <dbReference type="EMBL" id="TGY52581.1"/>
    </source>
</evidence>
<reference evidence="1 2" key="1">
    <citation type="submission" date="2019-04" db="EMBL/GenBank/DDBJ databases">
        <title>Microbes associate with the intestines of laboratory mice.</title>
        <authorList>
            <person name="Navarre W."/>
            <person name="Wong E."/>
            <person name="Huang K."/>
            <person name="Tropini C."/>
            <person name="Ng K."/>
            <person name="Yu B."/>
        </authorList>
    </citation>
    <scope>NUCLEOTIDE SEQUENCE [LARGE SCALE GENOMIC DNA]</scope>
    <source>
        <strain evidence="1 2">NM26_J9</strain>
    </source>
</reference>
<dbReference type="UniPathway" id="UPA00142">
    <property type="reaction ID" value="UER00209"/>
</dbReference>
<protein>
    <submittedName>
        <fullName evidence="1">Uncharacterized protein</fullName>
    </submittedName>
</protein>
<dbReference type="Proteomes" id="UP000306855">
    <property type="component" value="Unassembled WGS sequence"/>
</dbReference>
<dbReference type="EMBL" id="SRYK01000076">
    <property type="protein sequence ID" value="TGY52581.1"/>
    <property type="molecule type" value="Genomic_DNA"/>
</dbReference>
<dbReference type="GO" id="GO:0005829">
    <property type="term" value="C:cytosol"/>
    <property type="evidence" value="ECO:0007669"/>
    <property type="project" value="TreeGrafter"/>
</dbReference>
<evidence type="ECO:0000313" key="2">
    <source>
        <dbReference type="Proteomes" id="UP000306855"/>
    </source>
</evidence>